<name>A0ABP9AF33_9MICO</name>
<dbReference type="Gene3D" id="2.30.40.10">
    <property type="entry name" value="Urease, subunit C, domain 1"/>
    <property type="match status" value="1"/>
</dbReference>
<dbReference type="InterPro" id="IPR011059">
    <property type="entry name" value="Metal-dep_hydrolase_composite"/>
</dbReference>
<dbReference type="Gene3D" id="3.20.20.140">
    <property type="entry name" value="Metal-dependent hydrolases"/>
    <property type="match status" value="1"/>
</dbReference>
<dbReference type="InterPro" id="IPR032466">
    <property type="entry name" value="Metal_Hydrolase"/>
</dbReference>
<evidence type="ECO:0000313" key="2">
    <source>
        <dbReference type="EMBL" id="GAA4778851.1"/>
    </source>
</evidence>
<dbReference type="InterPro" id="IPR006680">
    <property type="entry name" value="Amidohydro-rel"/>
</dbReference>
<dbReference type="InterPro" id="IPR051781">
    <property type="entry name" value="Metallo-dep_Hydrolase"/>
</dbReference>
<dbReference type="EMBL" id="BAABKO010000004">
    <property type="protein sequence ID" value="GAA4778851.1"/>
    <property type="molecule type" value="Genomic_DNA"/>
</dbReference>
<accession>A0ABP9AF33</accession>
<sequence>MTAGALSGVEIWDGERLLGAGGVAWADGVLGEIAVDPGVPACGLSVVPGLVDTHVHLDVAVGEQPADSGWALATGEADKALHVAGGALRFARNGVTTLRDLYATEPQFAAARALASGVVPGPRLLAYGPVSMTAGHGDLFTPRGAAARPPVADGVDACRRLVREWVRAGADGIKIYTSGGILSLGDEVGWRNHTFEETAAIVDEAHALGRRVAAHALSAEGVDVAIRAGADSVEHATGLAAGQIDALAAAGVPVAPTLAVHERILAGDDPLLAAARRQTRAVVAQRDAVFAEAARRGVRFVLGTDANGRLVPYTGAHAELRRMRDVLGWSAERTLVAGTSDAAASLGLGGSVGRIARGYSADLLVVRGRPWEDLDVLDPSRIVAVVAQGRLLHGTLPTP</sequence>
<reference evidence="3" key="1">
    <citation type="journal article" date="2019" name="Int. J. Syst. Evol. Microbiol.">
        <title>The Global Catalogue of Microorganisms (GCM) 10K type strain sequencing project: providing services to taxonomists for standard genome sequencing and annotation.</title>
        <authorList>
            <consortium name="The Broad Institute Genomics Platform"/>
            <consortium name="The Broad Institute Genome Sequencing Center for Infectious Disease"/>
            <person name="Wu L."/>
            <person name="Ma J."/>
        </authorList>
    </citation>
    <scope>NUCLEOTIDE SEQUENCE [LARGE SCALE GENOMIC DNA]</scope>
    <source>
        <strain evidence="3">JCM 18537</strain>
    </source>
</reference>
<dbReference type="PANTHER" id="PTHR43135:SF3">
    <property type="entry name" value="ALPHA-D-RIBOSE 1-METHYLPHOSPHONATE 5-TRIPHOSPHATE DIPHOSPHATASE"/>
    <property type="match status" value="1"/>
</dbReference>
<feature type="domain" description="Amidohydrolase-related" evidence="1">
    <location>
        <begin position="46"/>
        <end position="391"/>
    </location>
</feature>
<dbReference type="Proteomes" id="UP001501645">
    <property type="component" value="Unassembled WGS sequence"/>
</dbReference>
<dbReference type="SUPFAM" id="SSF51556">
    <property type="entry name" value="Metallo-dependent hydrolases"/>
    <property type="match status" value="1"/>
</dbReference>
<dbReference type="RefSeq" id="WP_345439624.1">
    <property type="nucleotide sequence ID" value="NZ_BAABKO010000004.1"/>
</dbReference>
<evidence type="ECO:0000259" key="1">
    <source>
        <dbReference type="Pfam" id="PF01979"/>
    </source>
</evidence>
<dbReference type="PANTHER" id="PTHR43135">
    <property type="entry name" value="ALPHA-D-RIBOSE 1-METHYLPHOSPHONATE 5-TRIPHOSPHATE DIPHOSPHATASE"/>
    <property type="match status" value="1"/>
</dbReference>
<dbReference type="Pfam" id="PF01979">
    <property type="entry name" value="Amidohydro_1"/>
    <property type="match status" value="1"/>
</dbReference>
<keyword evidence="3" id="KW-1185">Reference proteome</keyword>
<evidence type="ECO:0000313" key="3">
    <source>
        <dbReference type="Proteomes" id="UP001501645"/>
    </source>
</evidence>
<gene>
    <name evidence="2" type="ORF">GCM10023351_24760</name>
</gene>
<organism evidence="2 3">
    <name type="scientific">Microbacterium gilvum</name>
    <dbReference type="NCBI Taxonomy" id="1336204"/>
    <lineage>
        <taxon>Bacteria</taxon>
        <taxon>Bacillati</taxon>
        <taxon>Actinomycetota</taxon>
        <taxon>Actinomycetes</taxon>
        <taxon>Micrococcales</taxon>
        <taxon>Microbacteriaceae</taxon>
        <taxon>Microbacterium</taxon>
    </lineage>
</organism>
<dbReference type="PROSITE" id="PS01137">
    <property type="entry name" value="TATD_1"/>
    <property type="match status" value="1"/>
</dbReference>
<comment type="caution">
    <text evidence="2">The sequence shown here is derived from an EMBL/GenBank/DDBJ whole genome shotgun (WGS) entry which is preliminary data.</text>
</comment>
<protein>
    <submittedName>
        <fullName evidence="2">Amidohydrolase family protein</fullName>
    </submittedName>
</protein>
<proteinExistence type="predicted"/>
<dbReference type="InterPro" id="IPR018228">
    <property type="entry name" value="DNase_TatD-rel_CS"/>
</dbReference>